<dbReference type="EMBL" id="KI546134">
    <property type="protein sequence ID" value="EST43746.1"/>
    <property type="molecule type" value="Genomic_DNA"/>
</dbReference>
<feature type="transmembrane region" description="Helical" evidence="5">
    <location>
        <begin position="432"/>
        <end position="459"/>
    </location>
</feature>
<feature type="transmembrane region" description="Helical" evidence="5">
    <location>
        <begin position="43"/>
        <end position="63"/>
    </location>
</feature>
<evidence type="ECO:0000256" key="5">
    <source>
        <dbReference type="SAM" id="Phobius"/>
    </source>
</evidence>
<sequence>MLSITGSYILLGIIAAVFIGFSVMIALYQLIYWADKQEVWKTIFPRIIIIISIFLTIFTPLLIPFDAAVSFLTPRATFMTLVWQIFVYINMIFAFIILPYLFFIQDIRIEEKVNCFKQYSFAFIQLLILLTIIFAITIILFYTIGNADIPTIMIDSATIGDQTGYIENLVKSTNIIMGASVKTTIVLPLNFQTYLFAIVSFLGSIMFIIFLGVGTAALPIDLIKKFIRRPKAMSTQQLIKFKKEYITKAQRILTKIDTLYLRLTINTPRSVVLRELRYGSDKNLFSNNKKLLKAAIILERQAQELYQSYSEIIAMNQKDSANPLKYYFSLVLGILCAIGSFVMAAQYIMVLIYQFAPQVFKHDRTIAFFLSELCYLAQVGIGVPLISSIIFAIVAFFVIFCYLKGVTKFGFRFILFVSIHPMQKGLTQISSFLFNASIMLIGILASLQFFTTVFSSFTYGSAAGILFNVGVSNIQYLRYWFHFQYAVLCCVMVISFILCIFLKPKQIDSDIEDMINNKTEKKAKRKNKIEMRSSKV</sequence>
<feature type="transmembrane region" description="Helical" evidence="5">
    <location>
        <begin position="375"/>
        <end position="403"/>
    </location>
</feature>
<dbReference type="Proteomes" id="UP000018208">
    <property type="component" value="Unassembled WGS sequence"/>
</dbReference>
<feature type="transmembrane region" description="Helical" evidence="5">
    <location>
        <begin position="479"/>
        <end position="502"/>
    </location>
</feature>
<dbReference type="VEuPathDB" id="GiardiaDB:SS50377_27127"/>
<evidence type="ECO:0000256" key="1">
    <source>
        <dbReference type="ARBA" id="ARBA00004141"/>
    </source>
</evidence>
<comment type="subcellular location">
    <subcellularLocation>
        <location evidence="1">Membrane</location>
        <topology evidence="1">Multi-pass membrane protein</topology>
    </subcellularLocation>
</comment>
<feature type="transmembrane region" description="Helical" evidence="5">
    <location>
        <begin position="326"/>
        <end position="355"/>
    </location>
</feature>
<name>V6LJ83_9EUKA</name>
<accession>V6LJ83</accession>
<evidence type="ECO:0000256" key="3">
    <source>
        <dbReference type="ARBA" id="ARBA00022989"/>
    </source>
</evidence>
<keyword evidence="8" id="KW-1185">Reference proteome</keyword>
<proteinExistence type="predicted"/>
<dbReference type="OrthoDB" id="73273at2759"/>
<dbReference type="GO" id="GO:0016020">
    <property type="term" value="C:membrane"/>
    <property type="evidence" value="ECO:0007669"/>
    <property type="project" value="UniProtKB-SubCell"/>
</dbReference>
<protein>
    <submittedName>
        <fullName evidence="6">LMBR1-like membrane protein</fullName>
    </submittedName>
</protein>
<gene>
    <name evidence="6" type="ORF">SS50377_16478</name>
    <name evidence="7" type="ORF">SS50377_27127</name>
</gene>
<evidence type="ECO:0000313" key="6">
    <source>
        <dbReference type="EMBL" id="EST43746.1"/>
    </source>
</evidence>
<reference evidence="6 7" key="1">
    <citation type="journal article" date="2014" name="PLoS Genet.">
        <title>The Genome of Spironucleus salmonicida Highlights a Fish Pathogen Adapted to Fluctuating Environments.</title>
        <authorList>
            <person name="Xu F."/>
            <person name="Jerlstrom-Hultqvist J."/>
            <person name="Einarsson E."/>
            <person name="Astvaldsson A."/>
            <person name="Svard S.G."/>
            <person name="Andersson J.O."/>
        </authorList>
    </citation>
    <scope>NUCLEOTIDE SEQUENCE</scope>
    <source>
        <strain evidence="7">ATCC 50377</strain>
    </source>
</reference>
<dbReference type="InterPro" id="IPR006876">
    <property type="entry name" value="LMBR1-like_membr_prot"/>
</dbReference>
<evidence type="ECO:0000313" key="8">
    <source>
        <dbReference type="Proteomes" id="UP000018208"/>
    </source>
</evidence>
<feature type="transmembrane region" description="Helical" evidence="5">
    <location>
        <begin position="6"/>
        <end position="31"/>
    </location>
</feature>
<evidence type="ECO:0000256" key="4">
    <source>
        <dbReference type="ARBA" id="ARBA00023136"/>
    </source>
</evidence>
<keyword evidence="2 5" id="KW-0812">Transmembrane</keyword>
<evidence type="ECO:0000313" key="7">
    <source>
        <dbReference type="EMBL" id="KAH0570835.1"/>
    </source>
</evidence>
<dbReference type="Pfam" id="PF04791">
    <property type="entry name" value="LMBR1"/>
    <property type="match status" value="1"/>
</dbReference>
<dbReference type="PANTHER" id="PTHR31652">
    <property type="entry name" value="LIMR FAMILY PROTEIN DDB_G0283707-RELATED"/>
    <property type="match status" value="1"/>
</dbReference>
<dbReference type="PANTHER" id="PTHR31652:SF0">
    <property type="entry name" value="LIMR FAMILY PROTEIN DDB_G0283707-RELATED"/>
    <property type="match status" value="1"/>
</dbReference>
<feature type="transmembrane region" description="Helical" evidence="5">
    <location>
        <begin position="194"/>
        <end position="223"/>
    </location>
</feature>
<keyword evidence="4 5" id="KW-0472">Membrane</keyword>
<evidence type="ECO:0000256" key="2">
    <source>
        <dbReference type="ARBA" id="ARBA00022692"/>
    </source>
</evidence>
<reference evidence="7" key="2">
    <citation type="submission" date="2020-12" db="EMBL/GenBank/DDBJ databases">
        <title>New Spironucleus salmonicida genome in near-complete chromosomes.</title>
        <authorList>
            <person name="Xu F."/>
            <person name="Kurt Z."/>
            <person name="Jimenez-Gonzalez A."/>
            <person name="Astvaldsson A."/>
            <person name="Andersson J.O."/>
            <person name="Svard S.G."/>
        </authorList>
    </citation>
    <scope>NUCLEOTIDE SEQUENCE</scope>
    <source>
        <strain evidence="7">ATCC 50377</strain>
    </source>
</reference>
<dbReference type="AlphaFoldDB" id="V6LJ83"/>
<dbReference type="EMBL" id="AUWU02000007">
    <property type="protein sequence ID" value="KAH0570835.1"/>
    <property type="molecule type" value="Genomic_DNA"/>
</dbReference>
<keyword evidence="3 5" id="KW-1133">Transmembrane helix</keyword>
<feature type="transmembrane region" description="Helical" evidence="5">
    <location>
        <begin position="123"/>
        <end position="144"/>
    </location>
</feature>
<organism evidence="6">
    <name type="scientific">Spironucleus salmonicida</name>
    <dbReference type="NCBI Taxonomy" id="348837"/>
    <lineage>
        <taxon>Eukaryota</taxon>
        <taxon>Metamonada</taxon>
        <taxon>Diplomonadida</taxon>
        <taxon>Hexamitidae</taxon>
        <taxon>Hexamitinae</taxon>
        <taxon>Spironucleus</taxon>
    </lineage>
</organism>
<feature type="transmembrane region" description="Helical" evidence="5">
    <location>
        <begin position="83"/>
        <end position="103"/>
    </location>
</feature>